<organism evidence="2 3">
    <name type="scientific">Tanacetum coccineum</name>
    <dbReference type="NCBI Taxonomy" id="301880"/>
    <lineage>
        <taxon>Eukaryota</taxon>
        <taxon>Viridiplantae</taxon>
        <taxon>Streptophyta</taxon>
        <taxon>Embryophyta</taxon>
        <taxon>Tracheophyta</taxon>
        <taxon>Spermatophyta</taxon>
        <taxon>Magnoliopsida</taxon>
        <taxon>eudicotyledons</taxon>
        <taxon>Gunneridae</taxon>
        <taxon>Pentapetalae</taxon>
        <taxon>asterids</taxon>
        <taxon>campanulids</taxon>
        <taxon>Asterales</taxon>
        <taxon>Asteraceae</taxon>
        <taxon>Asteroideae</taxon>
        <taxon>Anthemideae</taxon>
        <taxon>Anthemidinae</taxon>
        <taxon>Tanacetum</taxon>
    </lineage>
</organism>
<comment type="caution">
    <text evidence="2">The sequence shown here is derived from an EMBL/GenBank/DDBJ whole genome shotgun (WGS) entry which is preliminary data.</text>
</comment>
<keyword evidence="2" id="KW-0548">Nucleotidyltransferase</keyword>
<dbReference type="Pfam" id="PF00078">
    <property type="entry name" value="RVT_1"/>
    <property type="match status" value="1"/>
</dbReference>
<keyword evidence="2" id="KW-0808">Transferase</keyword>
<dbReference type="Pfam" id="PF13966">
    <property type="entry name" value="zf-RVT"/>
    <property type="match status" value="2"/>
</dbReference>
<dbReference type="EMBL" id="BQNB010020616">
    <property type="protein sequence ID" value="GJT97819.1"/>
    <property type="molecule type" value="Genomic_DNA"/>
</dbReference>
<reference evidence="2" key="1">
    <citation type="journal article" date="2022" name="Int. J. Mol. Sci.">
        <title>Draft Genome of Tanacetum Coccineum: Genomic Comparison of Closely Related Tanacetum-Family Plants.</title>
        <authorList>
            <person name="Yamashiro T."/>
            <person name="Shiraishi A."/>
            <person name="Nakayama K."/>
            <person name="Satake H."/>
        </authorList>
    </citation>
    <scope>NUCLEOTIDE SEQUENCE</scope>
</reference>
<protein>
    <submittedName>
        <fullName evidence="2">RNA-directed DNA polymerase, eukaryota</fullName>
    </submittedName>
</protein>
<keyword evidence="3" id="KW-1185">Reference proteome</keyword>
<accession>A0ABQ5IDP6</accession>
<dbReference type="CDD" id="cd01650">
    <property type="entry name" value="RT_nLTR_like"/>
    <property type="match status" value="1"/>
</dbReference>
<dbReference type="InterPro" id="IPR000477">
    <property type="entry name" value="RT_dom"/>
</dbReference>
<dbReference type="PANTHER" id="PTHR33116:SF78">
    <property type="entry name" value="OS12G0587133 PROTEIN"/>
    <property type="match status" value="1"/>
</dbReference>
<dbReference type="PROSITE" id="PS50878">
    <property type="entry name" value="RT_POL"/>
    <property type="match status" value="1"/>
</dbReference>
<evidence type="ECO:0000313" key="2">
    <source>
        <dbReference type="EMBL" id="GJT97819.1"/>
    </source>
</evidence>
<dbReference type="InterPro" id="IPR026960">
    <property type="entry name" value="RVT-Znf"/>
</dbReference>
<dbReference type="PANTHER" id="PTHR33116">
    <property type="entry name" value="REVERSE TRANSCRIPTASE ZINC-BINDING DOMAIN-CONTAINING PROTEIN-RELATED-RELATED"/>
    <property type="match status" value="1"/>
</dbReference>
<proteinExistence type="predicted"/>
<dbReference type="GO" id="GO:0003964">
    <property type="term" value="F:RNA-directed DNA polymerase activity"/>
    <property type="evidence" value="ECO:0007669"/>
    <property type="project" value="UniProtKB-KW"/>
</dbReference>
<dbReference type="InterPro" id="IPR043502">
    <property type="entry name" value="DNA/RNA_pol_sf"/>
</dbReference>
<sequence>MSLGISLDGLGVKNTVGAAKFQATTLMSIADMHASYCLRFYAFPYKLKLKAGRENWPYMDSGGGISPSMGKLSRLQRLRVNHYRFIDSGSAEDDGLWLESLPAFWLPTRVNLSRRGVLLDSHLCPLCNAAMEDVQHVFFRCDVARVVLRKICRWWDLDWQEICSFSDWDAWCLSRHKAEMDWRKLSMMPSQAPDIKNSVLFATFYLPEGLRPRKGIPLQYMNLRDSGSIESAKVKLAQIDINIDNGNVSDDILLERMELSRIINDFKHLEATDRIQKAKLKWAIEGDENSKFFHGIINKKRSQLSIRGVINDGQWHTDPEMVKDAFMRHFANRFKQPGSARLKINVDFPNRLSIDQTEYLDRCISIDEIRCAVWDCGANKSPGPDGYTFDFFRRYWSFIGPDFCSAVEWFFDKGSFPIGSNASFIALIPKVADAKFVADFRPISLIGSVYKVVTKILANRLATVISDLVSDTQTAFVANRQILDGPFILNELLSWCKRKKKQAMIFKVDFEKAYDSVRWDYLMDVLHAFGFGPNWCKWISGTLSSSMASVLVNGSPSSEFPLFRGLKQGDPLAPFLFILIMESLHISFSGAINNGIFKGIQISESTVLSHLFYADDAIFMGEWSEPNMGNIIKILRCFFLASGLKINIHKSQIMGVGVHRNLVSQAATIIGCSVMHAPFRYLGVMVGDCMTRLSAWSDSLQKLHQRLSKWKAKTLSIGGRLTLLKSVLGAFQLEIKINIFAWQARLDRLPTRSNLACRGIVMDFVLCPICGSDTETISHILFRCNLGVHIFRKICRWWEVDWLDVSSFDDWLEWFSAIRLSSKVKLLMEGVCMVAWWHIWAYRNKLLFDDSPPRQVTLFDDIVSRSYFCTLLVE</sequence>
<name>A0ABQ5IDP6_9ASTR</name>
<feature type="domain" description="Reverse transcriptase" evidence="1">
    <location>
        <begin position="409"/>
        <end position="686"/>
    </location>
</feature>
<evidence type="ECO:0000313" key="3">
    <source>
        <dbReference type="Proteomes" id="UP001151760"/>
    </source>
</evidence>
<gene>
    <name evidence="2" type="ORF">Tco_1093337</name>
</gene>
<reference evidence="2" key="2">
    <citation type="submission" date="2022-01" db="EMBL/GenBank/DDBJ databases">
        <authorList>
            <person name="Yamashiro T."/>
            <person name="Shiraishi A."/>
            <person name="Satake H."/>
            <person name="Nakayama K."/>
        </authorList>
    </citation>
    <scope>NUCLEOTIDE SEQUENCE</scope>
</reference>
<dbReference type="SUPFAM" id="SSF56672">
    <property type="entry name" value="DNA/RNA polymerases"/>
    <property type="match status" value="1"/>
</dbReference>
<dbReference type="Proteomes" id="UP001151760">
    <property type="component" value="Unassembled WGS sequence"/>
</dbReference>
<evidence type="ECO:0000259" key="1">
    <source>
        <dbReference type="PROSITE" id="PS50878"/>
    </source>
</evidence>
<keyword evidence="2" id="KW-0695">RNA-directed DNA polymerase</keyword>